<accession>A0A0B6WW05</accession>
<feature type="chain" id="PRO_5002109931" evidence="1">
    <location>
        <begin position="26"/>
        <end position="225"/>
    </location>
</feature>
<evidence type="ECO:0000313" key="3">
    <source>
        <dbReference type="EMBL" id="CDM65453.1"/>
    </source>
</evidence>
<dbReference type="AlphaFoldDB" id="A0A0B6WW05"/>
<feature type="domain" description="Ice-binding protein C-terminal" evidence="2">
    <location>
        <begin position="196"/>
        <end position="219"/>
    </location>
</feature>
<name>A0A0B6WW05_9BACT</name>
<dbReference type="RefSeq" id="WP_083437689.1">
    <property type="nucleotide sequence ID" value="NZ_CBXV010000005.1"/>
</dbReference>
<sequence length="225" mass="23803" precursor="true">MLQRFAFGFLTLLLAVAVGGSTARADFITISQPTAAYTSSTTNIPITDPDYTNITSLSDGTMTLSFSSQVQTRTVPNSWSTWGSPPFTESSTPRVLSSCIGCGNLTITLSQPASIFGFEAEPNNFGVYNITASFYQGATLVGTISQLVNGRSGARLFAAQTSTNPFTTVVIQADSGADGFAIAQLRYSLQSPQPAPVPEPTTMLLLGTGLAGVAGALRRRRRQRE</sequence>
<feature type="signal peptide" evidence="1">
    <location>
        <begin position="1"/>
        <end position="25"/>
    </location>
</feature>
<organism evidence="3 4">
    <name type="scientific">Pyrinomonas methylaliphatogenes</name>
    <dbReference type="NCBI Taxonomy" id="454194"/>
    <lineage>
        <taxon>Bacteria</taxon>
        <taxon>Pseudomonadati</taxon>
        <taxon>Acidobacteriota</taxon>
        <taxon>Blastocatellia</taxon>
        <taxon>Blastocatellales</taxon>
        <taxon>Pyrinomonadaceae</taxon>
        <taxon>Pyrinomonas</taxon>
    </lineage>
</organism>
<reference evidence="3 4" key="2">
    <citation type="submission" date="2015-01" db="EMBL/GenBank/DDBJ databases">
        <title>Complete genome sequence of Pyrinomonas methylaliphatogenes type strain K22T.</title>
        <authorList>
            <person name="Lee K.C.Y."/>
            <person name="Power J.F."/>
            <person name="Dunfield P.F."/>
            <person name="Morgan X.C."/>
            <person name="Huttenhower C."/>
            <person name="Stott M.B."/>
        </authorList>
    </citation>
    <scope>NUCLEOTIDE SEQUENCE [LARGE SCALE GENOMIC DNA]</scope>
    <source>
        <strain evidence="3 4">K22</strain>
    </source>
</reference>
<protein>
    <submittedName>
        <fullName evidence="3">PEP-CTERM putative exosortase interaction domain-containing protein</fullName>
    </submittedName>
</protein>
<dbReference type="Pfam" id="PF07589">
    <property type="entry name" value="PEP-CTERM"/>
    <property type="match status" value="1"/>
</dbReference>
<keyword evidence="4" id="KW-1185">Reference proteome</keyword>
<dbReference type="OrthoDB" id="340819at2"/>
<dbReference type="InterPro" id="IPR013424">
    <property type="entry name" value="Ice-binding_C"/>
</dbReference>
<evidence type="ECO:0000313" key="4">
    <source>
        <dbReference type="Proteomes" id="UP000031518"/>
    </source>
</evidence>
<gene>
    <name evidence="3" type="ORF">PYK22_01454</name>
</gene>
<reference evidence="3 4" key="1">
    <citation type="submission" date="2013-12" db="EMBL/GenBank/DDBJ databases">
        <authorList>
            <person name="Stott M."/>
        </authorList>
    </citation>
    <scope>NUCLEOTIDE SEQUENCE [LARGE SCALE GENOMIC DNA]</scope>
    <source>
        <strain evidence="3 4">K22</strain>
    </source>
</reference>
<keyword evidence="1" id="KW-0732">Signal</keyword>
<dbReference type="NCBIfam" id="TIGR02595">
    <property type="entry name" value="PEP_CTERM"/>
    <property type="match status" value="1"/>
</dbReference>
<evidence type="ECO:0000259" key="2">
    <source>
        <dbReference type="Pfam" id="PF07589"/>
    </source>
</evidence>
<dbReference type="Proteomes" id="UP000031518">
    <property type="component" value="Unassembled WGS sequence"/>
</dbReference>
<proteinExistence type="predicted"/>
<evidence type="ECO:0000256" key="1">
    <source>
        <dbReference type="SAM" id="SignalP"/>
    </source>
</evidence>
<dbReference type="EMBL" id="CBXV010000005">
    <property type="protein sequence ID" value="CDM65453.1"/>
    <property type="molecule type" value="Genomic_DNA"/>
</dbReference>